<dbReference type="Pfam" id="PF07883">
    <property type="entry name" value="Cupin_2"/>
    <property type="match status" value="1"/>
</dbReference>
<keyword evidence="3" id="KW-1185">Reference proteome</keyword>
<dbReference type="Proteomes" id="UP001597262">
    <property type="component" value="Unassembled WGS sequence"/>
</dbReference>
<proteinExistence type="predicted"/>
<reference evidence="3" key="1">
    <citation type="journal article" date="2019" name="Int. J. Syst. Evol. Microbiol.">
        <title>The Global Catalogue of Microorganisms (GCM) 10K type strain sequencing project: providing services to taxonomists for standard genome sequencing and annotation.</title>
        <authorList>
            <consortium name="The Broad Institute Genomics Platform"/>
            <consortium name="The Broad Institute Genome Sequencing Center for Infectious Disease"/>
            <person name="Wu L."/>
            <person name="Ma J."/>
        </authorList>
    </citation>
    <scope>NUCLEOTIDE SEQUENCE [LARGE SCALE GENOMIC DNA]</scope>
    <source>
        <strain evidence="3">CCUG 59189</strain>
    </source>
</reference>
<dbReference type="PANTHER" id="PTHR43346">
    <property type="entry name" value="LIGAND BINDING DOMAIN PROTEIN, PUTATIVE (AFU_ORTHOLOGUE AFUA_6G14370)-RELATED"/>
    <property type="match status" value="1"/>
</dbReference>
<dbReference type="EMBL" id="JBHTLM010000003">
    <property type="protein sequence ID" value="MFD1175840.1"/>
    <property type="molecule type" value="Genomic_DNA"/>
</dbReference>
<protein>
    <submittedName>
        <fullName evidence="2">Cupin domain-containing protein</fullName>
    </submittedName>
</protein>
<dbReference type="SUPFAM" id="SSF51182">
    <property type="entry name" value="RmlC-like cupins"/>
    <property type="match status" value="1"/>
</dbReference>
<accession>A0ABW3RVB1</accession>
<evidence type="ECO:0000313" key="3">
    <source>
        <dbReference type="Proteomes" id="UP001597262"/>
    </source>
</evidence>
<dbReference type="PANTHER" id="PTHR43346:SF1">
    <property type="entry name" value="QUERCETIN 2,3-DIOXYGENASE-RELATED"/>
    <property type="match status" value="1"/>
</dbReference>
<evidence type="ECO:0000259" key="1">
    <source>
        <dbReference type="Pfam" id="PF07883"/>
    </source>
</evidence>
<name>A0ABW3RVB1_9BACL</name>
<dbReference type="Gene3D" id="2.60.120.10">
    <property type="entry name" value="Jelly Rolls"/>
    <property type="match status" value="1"/>
</dbReference>
<feature type="domain" description="Cupin type-2" evidence="1">
    <location>
        <begin position="73"/>
        <end position="148"/>
    </location>
</feature>
<dbReference type="InterPro" id="IPR052538">
    <property type="entry name" value="Flavonoid_dioxygenase-like"/>
</dbReference>
<dbReference type="InterPro" id="IPR011051">
    <property type="entry name" value="RmlC_Cupin_sf"/>
</dbReference>
<dbReference type="RefSeq" id="WP_379317606.1">
    <property type="nucleotide sequence ID" value="NZ_JBHTLM010000003.1"/>
</dbReference>
<evidence type="ECO:0000313" key="2">
    <source>
        <dbReference type="EMBL" id="MFD1175840.1"/>
    </source>
</evidence>
<dbReference type="InterPro" id="IPR014710">
    <property type="entry name" value="RmlC-like_jellyroll"/>
</dbReference>
<sequence length="172" mass="19500">MRIGSCPFSNPLYGQLHRINHEIMRRRMIMYKESIKLMDYGPRALVVNIEQAAKQNNTFRTALWTGKHFQVTLMSINVGDDIGLEMHPTTDQFIRIEEGQGLVQMGDRKDELDFQAMAGDGFAIMIPAGKWHNITNTGNVPLKVYVIYAPPQHPYGTIHETKADAMSAEHNS</sequence>
<gene>
    <name evidence="2" type="ORF">ACFQ3W_05915</name>
</gene>
<dbReference type="CDD" id="cd02223">
    <property type="entry name" value="cupin_Bh2720-like"/>
    <property type="match status" value="1"/>
</dbReference>
<organism evidence="2 3">
    <name type="scientific">Paenibacillus puldeungensis</name>
    <dbReference type="NCBI Taxonomy" id="696536"/>
    <lineage>
        <taxon>Bacteria</taxon>
        <taxon>Bacillati</taxon>
        <taxon>Bacillota</taxon>
        <taxon>Bacilli</taxon>
        <taxon>Bacillales</taxon>
        <taxon>Paenibacillaceae</taxon>
        <taxon>Paenibacillus</taxon>
    </lineage>
</organism>
<comment type="caution">
    <text evidence="2">The sequence shown here is derived from an EMBL/GenBank/DDBJ whole genome shotgun (WGS) entry which is preliminary data.</text>
</comment>
<dbReference type="InterPro" id="IPR013096">
    <property type="entry name" value="Cupin_2"/>
</dbReference>